<dbReference type="InterPro" id="IPR007110">
    <property type="entry name" value="Ig-like_dom"/>
</dbReference>
<comment type="caution">
    <text evidence="2">The sequence shown here is derived from an EMBL/GenBank/DDBJ whole genome shotgun (WGS) entry which is preliminary data.</text>
</comment>
<dbReference type="InterPro" id="IPR036179">
    <property type="entry name" value="Ig-like_dom_sf"/>
</dbReference>
<dbReference type="InterPro" id="IPR008942">
    <property type="entry name" value="ENTH_VHS"/>
</dbReference>
<feature type="domain" description="Ig-like" evidence="1">
    <location>
        <begin position="7"/>
        <end position="96"/>
    </location>
</feature>
<dbReference type="AlphaFoldDB" id="A0AA88HEL5"/>
<evidence type="ECO:0000313" key="2">
    <source>
        <dbReference type="EMBL" id="KAK2707523.1"/>
    </source>
</evidence>
<name>A0AA88HEL5_ARTSF</name>
<dbReference type="SUPFAM" id="SSF48726">
    <property type="entry name" value="Immunoglobulin"/>
    <property type="match status" value="1"/>
</dbReference>
<reference evidence="2" key="1">
    <citation type="submission" date="2023-07" db="EMBL/GenBank/DDBJ databases">
        <title>Chromosome-level genome assembly of Artemia franciscana.</title>
        <authorList>
            <person name="Jo E."/>
        </authorList>
    </citation>
    <scope>NUCLEOTIDE SEQUENCE</scope>
    <source>
        <tissue evidence="2">Whole body</tissue>
    </source>
</reference>
<dbReference type="Proteomes" id="UP001187531">
    <property type="component" value="Unassembled WGS sequence"/>
</dbReference>
<dbReference type="SUPFAM" id="SSF48464">
    <property type="entry name" value="ENTH/VHS domain"/>
    <property type="match status" value="1"/>
</dbReference>
<evidence type="ECO:0000313" key="3">
    <source>
        <dbReference type="Proteomes" id="UP001187531"/>
    </source>
</evidence>
<evidence type="ECO:0000259" key="1">
    <source>
        <dbReference type="PROSITE" id="PS50835"/>
    </source>
</evidence>
<keyword evidence="3" id="KW-1185">Reference proteome</keyword>
<organism evidence="2 3">
    <name type="scientific">Artemia franciscana</name>
    <name type="common">Brine shrimp</name>
    <name type="synonym">Artemia sanfranciscana</name>
    <dbReference type="NCBI Taxonomy" id="6661"/>
    <lineage>
        <taxon>Eukaryota</taxon>
        <taxon>Metazoa</taxon>
        <taxon>Ecdysozoa</taxon>
        <taxon>Arthropoda</taxon>
        <taxon>Crustacea</taxon>
        <taxon>Branchiopoda</taxon>
        <taxon>Anostraca</taxon>
        <taxon>Artemiidae</taxon>
        <taxon>Artemia</taxon>
    </lineage>
</organism>
<gene>
    <name evidence="2" type="ORF">QYM36_015287</name>
</gene>
<accession>A0AA88HEL5</accession>
<dbReference type="PROSITE" id="PS50835">
    <property type="entry name" value="IG_LIKE"/>
    <property type="match status" value="1"/>
</dbReference>
<dbReference type="Gene3D" id="2.60.40.10">
    <property type="entry name" value="Immunoglobulins"/>
    <property type="match status" value="1"/>
</dbReference>
<protein>
    <recommendedName>
        <fullName evidence="1">Ig-like domain-containing protein</fullName>
    </recommendedName>
</protein>
<dbReference type="EMBL" id="JAVRJZ010000019">
    <property type="protein sequence ID" value="KAK2707523.1"/>
    <property type="molecule type" value="Genomic_DNA"/>
</dbReference>
<dbReference type="InterPro" id="IPR013783">
    <property type="entry name" value="Ig-like_fold"/>
</dbReference>
<proteinExistence type="predicted"/>
<sequence>MYVEDPPDLELKMEPSEAVIEAERPNITLTCEIIFGEPSMLVGVRWYLDGDLLKELPECNLNDTSYVYVDEDFCDIDQSKLLLENVVRFFQGNYSCEGMTSAGWGPRQMARRDKYHFEERCDNIELNILVQLYTSERTHVLPIEELAFKTKYLKINTEQLSAMSQNEYTIGMEKIASKTKNSKKSAELVLSIIKKKFKSNKLIKITNSINMLIYLMDNGGEIFQAALYERLHNLLGILNDHKIEKLLKGRTGTHKSNFCQLLNGLIEKCLKAQELNYSKEHEMDLRYKPSKL</sequence>